<feature type="region of interest" description="Disordered" evidence="1">
    <location>
        <begin position="1"/>
        <end position="28"/>
    </location>
</feature>
<dbReference type="AlphaFoldDB" id="A0AAX0U7I8"/>
<dbReference type="Proteomes" id="UP000231878">
    <property type="component" value="Unassembled WGS sequence"/>
</dbReference>
<proteinExistence type="predicted"/>
<name>A0AAX0U7I8_BURPE</name>
<feature type="compositionally biased region" description="Basic and acidic residues" evidence="1">
    <location>
        <begin position="1"/>
        <end position="10"/>
    </location>
</feature>
<gene>
    <name evidence="2" type="ORF">CWD88_19775</name>
</gene>
<comment type="caution">
    <text evidence="2">The sequence shown here is derived from an EMBL/GenBank/DDBJ whole genome shotgun (WGS) entry which is preliminary data.</text>
</comment>
<reference evidence="2 3" key="1">
    <citation type="submission" date="2017-11" db="EMBL/GenBank/DDBJ databases">
        <title>Molecular characterization of Burkholderia pseudomallei and closely related isolates from Vietnam.</title>
        <authorList>
            <person name="Ustinov D.V."/>
            <person name="Antonov A.S."/>
            <person name="Avdusheva E.F."/>
            <person name="Shpak I.M."/>
            <person name="Zakharova I.B."/>
            <person name="Thi L.A."/>
            <person name="Teteryatnikova N."/>
            <person name="Lopasteyskaya Y.A."/>
            <person name="Kuzyutina J.A."/>
            <person name="Ngo T.N."/>
            <person name="Victorov D.V."/>
        </authorList>
    </citation>
    <scope>NUCLEOTIDE SEQUENCE [LARGE SCALE GENOMIC DNA]</scope>
    <source>
        <strain evidence="2 3">V1512</strain>
    </source>
</reference>
<evidence type="ECO:0000313" key="3">
    <source>
        <dbReference type="Proteomes" id="UP000231878"/>
    </source>
</evidence>
<protein>
    <submittedName>
        <fullName evidence="2">Uncharacterized protein</fullName>
    </submittedName>
</protein>
<sequence>MGEWGEESRFYRGAHRGIPAPSECDPDGAARFCRFARRRTLRGRRFSGRRTLPDARRGKRRGEQWTKGPRGQGAKGPRGQGAKGPRPCRPPSIAKAMPSVQQGRLRYDGVQARLMA</sequence>
<evidence type="ECO:0000256" key="1">
    <source>
        <dbReference type="SAM" id="MobiDB-lite"/>
    </source>
</evidence>
<organism evidence="2 3">
    <name type="scientific">Burkholderia pseudomallei</name>
    <name type="common">Pseudomonas pseudomallei</name>
    <dbReference type="NCBI Taxonomy" id="28450"/>
    <lineage>
        <taxon>Bacteria</taxon>
        <taxon>Pseudomonadati</taxon>
        <taxon>Pseudomonadota</taxon>
        <taxon>Betaproteobacteria</taxon>
        <taxon>Burkholderiales</taxon>
        <taxon>Burkholderiaceae</taxon>
        <taxon>Burkholderia</taxon>
        <taxon>pseudomallei group</taxon>
    </lineage>
</organism>
<feature type="compositionally biased region" description="Basic and acidic residues" evidence="1">
    <location>
        <begin position="51"/>
        <end position="64"/>
    </location>
</feature>
<dbReference type="EMBL" id="PHRB01000020">
    <property type="protein sequence ID" value="PJO64512.1"/>
    <property type="molecule type" value="Genomic_DNA"/>
</dbReference>
<feature type="compositionally biased region" description="Gly residues" evidence="1">
    <location>
        <begin position="70"/>
        <end position="82"/>
    </location>
</feature>
<feature type="region of interest" description="Disordered" evidence="1">
    <location>
        <begin position="44"/>
        <end position="116"/>
    </location>
</feature>
<accession>A0AAX0U7I8</accession>
<evidence type="ECO:0000313" key="2">
    <source>
        <dbReference type="EMBL" id="PJO64512.1"/>
    </source>
</evidence>